<dbReference type="InterPro" id="IPR007627">
    <property type="entry name" value="RNA_pol_sigma70_r2"/>
</dbReference>
<evidence type="ECO:0000256" key="4">
    <source>
        <dbReference type="ARBA" id="ARBA00023163"/>
    </source>
</evidence>
<evidence type="ECO:0000256" key="2">
    <source>
        <dbReference type="ARBA" id="ARBA00023082"/>
    </source>
</evidence>
<dbReference type="GO" id="GO:0016987">
    <property type="term" value="F:sigma factor activity"/>
    <property type="evidence" value="ECO:0007669"/>
    <property type="project" value="UniProtKB-KW"/>
</dbReference>
<dbReference type="Pfam" id="PF04542">
    <property type="entry name" value="Sigma70_r2"/>
    <property type="match status" value="1"/>
</dbReference>
<feature type="domain" description="RNA polymerase sigma-70" evidence="5">
    <location>
        <begin position="25"/>
        <end position="38"/>
    </location>
</feature>
<gene>
    <name evidence="7" type="ORF">S06H3_15030</name>
</gene>
<dbReference type="GO" id="GO:0006352">
    <property type="term" value="P:DNA-templated transcription initiation"/>
    <property type="evidence" value="ECO:0007669"/>
    <property type="project" value="InterPro"/>
</dbReference>
<evidence type="ECO:0000313" key="7">
    <source>
        <dbReference type="EMBL" id="GAI07133.1"/>
    </source>
</evidence>
<dbReference type="InterPro" id="IPR000943">
    <property type="entry name" value="RNA_pol_sigma70"/>
</dbReference>
<dbReference type="PIRSF" id="PIRSF000770">
    <property type="entry name" value="RNA_pol_sigma-SigE/K"/>
    <property type="match status" value="1"/>
</dbReference>
<sequence>MTRANLRLVVAIAKGYTGRGLSFMDLIEEGNLGLLRAVEAYDPEKGVKFSTYAAWWIKQAIKRALLTKVKTIRIPAYMVEIIARLKTASAELGAKLGRQPTVTEVAESMKLHQTRINLIRKALAISSYGEARLSPEAFSPLVEALVNQKTRPPVEEIFEKAQIELLERLLNSIDQREALVLRLRYGLSESGPLTLREIGERLNLTRERIRQIENEALGKLNTLLTAEESIQDEVP</sequence>
<accession>X1KKA4</accession>
<keyword evidence="4" id="KW-0804">Transcription</keyword>
<dbReference type="PROSITE" id="PS00716">
    <property type="entry name" value="SIGMA70_2"/>
    <property type="match status" value="1"/>
</dbReference>
<dbReference type="InterPro" id="IPR013324">
    <property type="entry name" value="RNA_pol_sigma_r3/r4-like"/>
</dbReference>
<dbReference type="PANTHER" id="PTHR30603">
    <property type="entry name" value="RNA POLYMERASE SIGMA FACTOR RPO"/>
    <property type="match status" value="1"/>
</dbReference>
<comment type="caution">
    <text evidence="7">The sequence shown here is derived from an EMBL/GenBank/DDBJ whole genome shotgun (WGS) entry which is preliminary data.</text>
</comment>
<protein>
    <recommendedName>
        <fullName evidence="5 6">RNA polymerase sigma-70 domain-containing protein</fullName>
    </recommendedName>
</protein>
<evidence type="ECO:0000259" key="6">
    <source>
        <dbReference type="PROSITE" id="PS00716"/>
    </source>
</evidence>
<evidence type="ECO:0000259" key="5">
    <source>
        <dbReference type="PROSITE" id="PS00715"/>
    </source>
</evidence>
<dbReference type="AlphaFoldDB" id="X1KKA4"/>
<dbReference type="Gene3D" id="1.10.10.10">
    <property type="entry name" value="Winged helix-like DNA-binding domain superfamily/Winged helix DNA-binding domain"/>
    <property type="match status" value="2"/>
</dbReference>
<dbReference type="GO" id="GO:0003677">
    <property type="term" value="F:DNA binding"/>
    <property type="evidence" value="ECO:0007669"/>
    <property type="project" value="UniProtKB-KW"/>
</dbReference>
<dbReference type="InterPro" id="IPR014284">
    <property type="entry name" value="RNA_pol_sigma-70_dom"/>
</dbReference>
<dbReference type="CDD" id="cd06171">
    <property type="entry name" value="Sigma70_r4"/>
    <property type="match status" value="1"/>
</dbReference>
<dbReference type="InterPro" id="IPR013325">
    <property type="entry name" value="RNA_pol_sigma_r2"/>
</dbReference>
<dbReference type="NCBIfam" id="TIGR02937">
    <property type="entry name" value="sigma70-ECF"/>
    <property type="match status" value="1"/>
</dbReference>
<keyword evidence="1" id="KW-0805">Transcription regulation</keyword>
<name>X1KKA4_9ZZZZ</name>
<dbReference type="PANTHER" id="PTHR30603:SF60">
    <property type="entry name" value="RNA POLYMERASE SIGMA FACTOR RPOD"/>
    <property type="match status" value="1"/>
</dbReference>
<dbReference type="SUPFAM" id="SSF88946">
    <property type="entry name" value="Sigma2 domain of RNA polymerase sigma factors"/>
    <property type="match status" value="1"/>
</dbReference>
<dbReference type="Gene3D" id="1.10.601.10">
    <property type="entry name" value="RNA Polymerase Primary Sigma Factor"/>
    <property type="match status" value="1"/>
</dbReference>
<dbReference type="InterPro" id="IPR036388">
    <property type="entry name" value="WH-like_DNA-bd_sf"/>
</dbReference>
<proteinExistence type="predicted"/>
<dbReference type="Pfam" id="PF04545">
    <property type="entry name" value="Sigma70_r4"/>
    <property type="match status" value="1"/>
</dbReference>
<evidence type="ECO:0000256" key="3">
    <source>
        <dbReference type="ARBA" id="ARBA00023125"/>
    </source>
</evidence>
<evidence type="ECO:0000256" key="1">
    <source>
        <dbReference type="ARBA" id="ARBA00023015"/>
    </source>
</evidence>
<dbReference type="Pfam" id="PF04539">
    <property type="entry name" value="Sigma70_r3"/>
    <property type="match status" value="1"/>
</dbReference>
<dbReference type="SUPFAM" id="SSF88659">
    <property type="entry name" value="Sigma3 and sigma4 domains of RNA polymerase sigma factors"/>
    <property type="match status" value="2"/>
</dbReference>
<dbReference type="EMBL" id="BARV01007377">
    <property type="protein sequence ID" value="GAI07133.1"/>
    <property type="molecule type" value="Genomic_DNA"/>
</dbReference>
<dbReference type="InterPro" id="IPR007624">
    <property type="entry name" value="RNA_pol_sigma70_r3"/>
</dbReference>
<keyword evidence="2" id="KW-0731">Sigma factor</keyword>
<feature type="domain" description="RNA polymerase sigma-70" evidence="6">
    <location>
        <begin position="194"/>
        <end position="220"/>
    </location>
</feature>
<dbReference type="PRINTS" id="PR00046">
    <property type="entry name" value="SIGMA70FCT"/>
</dbReference>
<dbReference type="PROSITE" id="PS00715">
    <property type="entry name" value="SIGMA70_1"/>
    <property type="match status" value="1"/>
</dbReference>
<reference evidence="7" key="1">
    <citation type="journal article" date="2014" name="Front. Microbiol.">
        <title>High frequency of phylogenetically diverse reductive dehalogenase-homologous genes in deep subseafloor sedimentary metagenomes.</title>
        <authorList>
            <person name="Kawai M."/>
            <person name="Futagami T."/>
            <person name="Toyoda A."/>
            <person name="Takaki Y."/>
            <person name="Nishi S."/>
            <person name="Hori S."/>
            <person name="Arai W."/>
            <person name="Tsubouchi T."/>
            <person name="Morono Y."/>
            <person name="Uchiyama I."/>
            <person name="Ito T."/>
            <person name="Fujiyama A."/>
            <person name="Inagaki F."/>
            <person name="Takami H."/>
        </authorList>
    </citation>
    <scope>NUCLEOTIDE SEQUENCE</scope>
    <source>
        <strain evidence="7">Expedition CK06-06</strain>
    </source>
</reference>
<organism evidence="7">
    <name type="scientific">marine sediment metagenome</name>
    <dbReference type="NCBI Taxonomy" id="412755"/>
    <lineage>
        <taxon>unclassified sequences</taxon>
        <taxon>metagenomes</taxon>
        <taxon>ecological metagenomes</taxon>
    </lineage>
</organism>
<keyword evidence="3" id="KW-0238">DNA-binding</keyword>
<dbReference type="InterPro" id="IPR050239">
    <property type="entry name" value="Sigma-70_RNA_pol_init_factors"/>
</dbReference>
<dbReference type="InterPro" id="IPR007630">
    <property type="entry name" value="RNA_pol_sigma70_r4"/>
</dbReference>